<name>A0AAD1UMU0_EUPCR</name>
<sequence length="219" mass="25580">MFGGLDSLALSQQDQTPDLDQLSLDSFQMQTQTQLKHDGQYDTDILQPPIVAESIAKQECSIIPHTVDNAQVIEAFESKQISKKRKRWCKKDDRLLFKVIYDLEKQGLLTLDELTTLDPKDAKYHLIVRHLRQQFGWKSLYKDLVKRIKSRISDYFSHRDVKLLKKILKTQYDYTDPDFEKIFLEFPGKSLQRVTELTERICESKKTKGLSLIDANNQN</sequence>
<gene>
    <name evidence="1" type="ORF">ECRASSUSDP1_LOCUS12951</name>
</gene>
<protein>
    <submittedName>
        <fullName evidence="1">Uncharacterized protein</fullName>
    </submittedName>
</protein>
<proteinExistence type="predicted"/>
<organism evidence="1 2">
    <name type="scientific">Euplotes crassus</name>
    <dbReference type="NCBI Taxonomy" id="5936"/>
    <lineage>
        <taxon>Eukaryota</taxon>
        <taxon>Sar</taxon>
        <taxon>Alveolata</taxon>
        <taxon>Ciliophora</taxon>
        <taxon>Intramacronucleata</taxon>
        <taxon>Spirotrichea</taxon>
        <taxon>Hypotrichia</taxon>
        <taxon>Euplotida</taxon>
        <taxon>Euplotidae</taxon>
        <taxon>Moneuplotes</taxon>
    </lineage>
</organism>
<dbReference type="AlphaFoldDB" id="A0AAD1UMU0"/>
<reference evidence="1" key="1">
    <citation type="submission" date="2023-07" db="EMBL/GenBank/DDBJ databases">
        <authorList>
            <consortium name="AG Swart"/>
            <person name="Singh M."/>
            <person name="Singh A."/>
            <person name="Seah K."/>
            <person name="Emmerich C."/>
        </authorList>
    </citation>
    <scope>NUCLEOTIDE SEQUENCE</scope>
    <source>
        <strain evidence="1">DP1</strain>
    </source>
</reference>
<evidence type="ECO:0000313" key="2">
    <source>
        <dbReference type="Proteomes" id="UP001295684"/>
    </source>
</evidence>
<dbReference type="Proteomes" id="UP001295684">
    <property type="component" value="Unassembled WGS sequence"/>
</dbReference>
<dbReference type="EMBL" id="CAMPGE010012872">
    <property type="protein sequence ID" value="CAI2371627.1"/>
    <property type="molecule type" value="Genomic_DNA"/>
</dbReference>
<evidence type="ECO:0000313" key="1">
    <source>
        <dbReference type="EMBL" id="CAI2371627.1"/>
    </source>
</evidence>
<comment type="caution">
    <text evidence="1">The sequence shown here is derived from an EMBL/GenBank/DDBJ whole genome shotgun (WGS) entry which is preliminary data.</text>
</comment>
<accession>A0AAD1UMU0</accession>
<keyword evidence="2" id="KW-1185">Reference proteome</keyword>